<dbReference type="Proteomes" id="UP000231962">
    <property type="component" value="Unassembled WGS sequence"/>
</dbReference>
<dbReference type="CDD" id="cd02540">
    <property type="entry name" value="GT2_GlmU_N_bac"/>
    <property type="match status" value="1"/>
</dbReference>
<evidence type="ECO:0000313" key="11">
    <source>
        <dbReference type="Proteomes" id="UP000231990"/>
    </source>
</evidence>
<evidence type="ECO:0000313" key="10">
    <source>
        <dbReference type="Proteomes" id="UP000231962"/>
    </source>
</evidence>
<evidence type="ECO:0000256" key="5">
    <source>
        <dbReference type="ARBA" id="ARBA00048493"/>
    </source>
</evidence>
<dbReference type="PANTHER" id="PTHR43584">
    <property type="entry name" value="NUCLEOTIDYL TRANSFERASE"/>
    <property type="match status" value="1"/>
</dbReference>
<dbReference type="Pfam" id="PF00483">
    <property type="entry name" value="NTP_transferase"/>
    <property type="match status" value="1"/>
</dbReference>
<accession>A0A2M9ZLW1</accession>
<evidence type="ECO:0000256" key="4">
    <source>
        <dbReference type="ARBA" id="ARBA00048247"/>
    </source>
</evidence>
<name>A0A2M9ZLW1_9LEPT</name>
<evidence type="ECO:0000313" key="8">
    <source>
        <dbReference type="EMBL" id="PJZ69804.1"/>
    </source>
</evidence>
<reference evidence="10 11" key="1">
    <citation type="submission" date="2017-07" db="EMBL/GenBank/DDBJ databases">
        <title>Leptospira spp. isolated from tropical soils.</title>
        <authorList>
            <person name="Thibeaux R."/>
            <person name="Iraola G."/>
            <person name="Ferres I."/>
            <person name="Bierque E."/>
            <person name="Girault D."/>
            <person name="Soupe-Gilbert M.-E."/>
            <person name="Picardeau M."/>
            <person name="Goarant C."/>
        </authorList>
    </citation>
    <scope>NUCLEOTIDE SEQUENCE [LARGE SCALE GENOMIC DNA]</scope>
    <source>
        <strain evidence="9 11">FH1-B-B1</strain>
        <strain evidence="8 10">FH1-B-C1</strain>
    </source>
</reference>
<dbReference type="RefSeq" id="WP_100713785.1">
    <property type="nucleotide sequence ID" value="NZ_NPDY01000007.1"/>
</dbReference>
<dbReference type="OrthoDB" id="9775031at2"/>
<proteinExistence type="predicted"/>
<dbReference type="InterPro" id="IPR005835">
    <property type="entry name" value="NTP_transferase_dom"/>
</dbReference>
<comment type="catalytic activity">
    <reaction evidence="4">
        <text>alpha-D-glucosamine 1-phosphate + acetyl-CoA = N-acetyl-alpha-D-glucosamine 1-phosphate + CoA + H(+)</text>
        <dbReference type="Rhea" id="RHEA:13725"/>
        <dbReference type="ChEBI" id="CHEBI:15378"/>
        <dbReference type="ChEBI" id="CHEBI:57287"/>
        <dbReference type="ChEBI" id="CHEBI:57288"/>
        <dbReference type="ChEBI" id="CHEBI:57776"/>
        <dbReference type="ChEBI" id="CHEBI:58516"/>
        <dbReference type="EC" id="2.3.1.157"/>
    </reaction>
</comment>
<comment type="caution">
    <text evidence="9">The sequence shown here is derived from an EMBL/GenBank/DDBJ whole genome shotgun (WGS) entry which is preliminary data.</text>
</comment>
<evidence type="ECO:0000256" key="6">
    <source>
        <dbReference type="ARBA" id="ARBA00049628"/>
    </source>
</evidence>
<dbReference type="SUPFAM" id="SSF53448">
    <property type="entry name" value="Nucleotide-diphospho-sugar transferases"/>
    <property type="match status" value="1"/>
</dbReference>
<gene>
    <name evidence="8" type="ORF">CH360_09470</name>
    <name evidence="9" type="ORF">CH373_10765</name>
</gene>
<evidence type="ECO:0000259" key="7">
    <source>
        <dbReference type="Pfam" id="PF00483"/>
    </source>
</evidence>
<dbReference type="EMBL" id="NPDZ01000006">
    <property type="protein sequence ID" value="PJZ72981.1"/>
    <property type="molecule type" value="Genomic_DNA"/>
</dbReference>
<sequence>MNTSKETVAVVLAAGKGTRMKTDQPKVAVPLNGKALLLHVIEHLKQAGIRKIVVVVGYKKEEVQALCEGISGIHFAEQTEQLGTAHAVLSSESLIKDHQGPILVACGDVPMISGETFSKLISTHLGEGFAATLLSAKLANPTGYGRIVRDENGQVIAIVEEKDASPEQRKINEINSGTYVFSSEGLFDSLRKIGNSNAQGEYYLPDLVSLYKKEGKKLGAMVLKNHLEGQGVNSPDDLELLTEILINGEVAAK</sequence>
<keyword evidence="3" id="KW-0012">Acyltransferase</keyword>
<keyword evidence="2" id="KW-0548">Nucleotidyltransferase</keyword>
<dbReference type="AlphaFoldDB" id="A0A2M9ZLW1"/>
<dbReference type="PANTHER" id="PTHR43584:SF3">
    <property type="entry name" value="BIFUNCTIONAL PROTEIN GLMU"/>
    <property type="match status" value="1"/>
</dbReference>
<evidence type="ECO:0000256" key="1">
    <source>
        <dbReference type="ARBA" id="ARBA00022679"/>
    </source>
</evidence>
<evidence type="ECO:0000313" key="9">
    <source>
        <dbReference type="EMBL" id="PJZ72981.1"/>
    </source>
</evidence>
<dbReference type="Proteomes" id="UP000231990">
    <property type="component" value="Unassembled WGS sequence"/>
</dbReference>
<dbReference type="EMBL" id="NPDY01000007">
    <property type="protein sequence ID" value="PJZ69804.1"/>
    <property type="molecule type" value="Genomic_DNA"/>
</dbReference>
<organism evidence="9 11">
    <name type="scientific">Leptospira perolatii</name>
    <dbReference type="NCBI Taxonomy" id="2023191"/>
    <lineage>
        <taxon>Bacteria</taxon>
        <taxon>Pseudomonadati</taxon>
        <taxon>Spirochaetota</taxon>
        <taxon>Spirochaetia</taxon>
        <taxon>Leptospirales</taxon>
        <taxon>Leptospiraceae</taxon>
        <taxon>Leptospira</taxon>
    </lineage>
</organism>
<evidence type="ECO:0000256" key="3">
    <source>
        <dbReference type="ARBA" id="ARBA00023315"/>
    </source>
</evidence>
<dbReference type="InterPro" id="IPR050065">
    <property type="entry name" value="GlmU-like"/>
</dbReference>
<protein>
    <submittedName>
        <fullName evidence="9">UDP-N-acetylglucosamine diphosphorylase</fullName>
    </submittedName>
</protein>
<feature type="domain" description="Nucleotidyl transferase" evidence="7">
    <location>
        <begin position="9"/>
        <end position="224"/>
    </location>
</feature>
<dbReference type="GO" id="GO:0003977">
    <property type="term" value="F:UDP-N-acetylglucosamine diphosphorylase activity"/>
    <property type="evidence" value="ECO:0007669"/>
    <property type="project" value="UniProtKB-EC"/>
</dbReference>
<dbReference type="InterPro" id="IPR029044">
    <property type="entry name" value="Nucleotide-diphossugar_trans"/>
</dbReference>
<comment type="catalytic activity">
    <reaction evidence="5">
        <text>N-acetyl-alpha-D-glucosamine 1-phosphate + UTP + H(+) = UDP-N-acetyl-alpha-D-glucosamine + diphosphate</text>
        <dbReference type="Rhea" id="RHEA:13509"/>
        <dbReference type="ChEBI" id="CHEBI:15378"/>
        <dbReference type="ChEBI" id="CHEBI:33019"/>
        <dbReference type="ChEBI" id="CHEBI:46398"/>
        <dbReference type="ChEBI" id="CHEBI:57705"/>
        <dbReference type="ChEBI" id="CHEBI:57776"/>
        <dbReference type="EC" id="2.7.7.23"/>
    </reaction>
</comment>
<comment type="function">
    <text evidence="6">Catalyzes the last two sequential reactions in the de novo biosynthetic pathway for UDP-N-acetylglucosamine (UDP-GlcNAc). The C-terminal domain catalyzes the transfer of acetyl group from acetyl coenzyme A to glucosamine-1-phosphate (GlcN-1-P) to produce N-acetylglucosamine-1-phosphate (GlcNAc-1-P), which is converted into UDP-GlcNAc by the transfer of uridine 5-monophosphate (from uridine 5-triphosphate), a reaction catalyzed by the N-terminal domain.</text>
</comment>
<keyword evidence="1" id="KW-0808">Transferase</keyword>
<evidence type="ECO:0000256" key="2">
    <source>
        <dbReference type="ARBA" id="ARBA00022695"/>
    </source>
</evidence>
<keyword evidence="10" id="KW-1185">Reference proteome</keyword>
<dbReference type="Gene3D" id="3.90.550.10">
    <property type="entry name" value="Spore Coat Polysaccharide Biosynthesis Protein SpsA, Chain A"/>
    <property type="match status" value="1"/>
</dbReference>
<dbReference type="GO" id="GO:0019134">
    <property type="term" value="F:glucosamine-1-phosphate N-acetyltransferase activity"/>
    <property type="evidence" value="ECO:0007669"/>
    <property type="project" value="UniProtKB-EC"/>
</dbReference>